<sequence>MDDILINIDAHRGVESEVAKRQKLATMMDCANRIGSDNDMFGEVPNGAQAAAALRAAVASVTQQVMAGGQAAEDIQLSASAAARTGEQTDQAAAQALAQAQVEFDIAQMDASGQSLRSFGRLGP</sequence>
<dbReference type="EMBL" id="JAVREL010000001">
    <property type="protein sequence ID" value="MDT0341284.1"/>
    <property type="molecule type" value="Genomic_DNA"/>
</dbReference>
<keyword evidence="2" id="KW-1185">Reference proteome</keyword>
<dbReference type="RefSeq" id="WP_311702397.1">
    <property type="nucleotide sequence ID" value="NZ_JAVREL010000001.1"/>
</dbReference>
<organism evidence="1 2">
    <name type="scientific">Streptomyces litchfieldiae</name>
    <dbReference type="NCBI Taxonomy" id="3075543"/>
    <lineage>
        <taxon>Bacteria</taxon>
        <taxon>Bacillati</taxon>
        <taxon>Actinomycetota</taxon>
        <taxon>Actinomycetes</taxon>
        <taxon>Kitasatosporales</taxon>
        <taxon>Streptomycetaceae</taxon>
        <taxon>Streptomyces</taxon>
    </lineage>
</organism>
<evidence type="ECO:0000313" key="1">
    <source>
        <dbReference type="EMBL" id="MDT0341284.1"/>
    </source>
</evidence>
<name>A0ABU2MI84_9ACTN</name>
<accession>A0ABU2MI84</accession>
<protein>
    <submittedName>
        <fullName evidence="1">Uncharacterized protein</fullName>
    </submittedName>
</protein>
<comment type="caution">
    <text evidence="1">The sequence shown here is derived from an EMBL/GenBank/DDBJ whole genome shotgun (WGS) entry which is preliminary data.</text>
</comment>
<evidence type="ECO:0000313" key="2">
    <source>
        <dbReference type="Proteomes" id="UP001183246"/>
    </source>
</evidence>
<gene>
    <name evidence="1" type="ORF">RM590_01230</name>
</gene>
<reference evidence="2" key="1">
    <citation type="submission" date="2023-07" db="EMBL/GenBank/DDBJ databases">
        <title>30 novel species of actinomycetes from the DSMZ collection.</title>
        <authorList>
            <person name="Nouioui I."/>
        </authorList>
    </citation>
    <scope>NUCLEOTIDE SEQUENCE [LARGE SCALE GENOMIC DNA]</scope>
    <source>
        <strain evidence="2">DSM 44938</strain>
    </source>
</reference>
<dbReference type="Proteomes" id="UP001183246">
    <property type="component" value="Unassembled WGS sequence"/>
</dbReference>
<proteinExistence type="predicted"/>